<gene>
    <name evidence="6" type="ORF">LOD99_4637</name>
</gene>
<dbReference type="InterPro" id="IPR000719">
    <property type="entry name" value="Prot_kinase_dom"/>
</dbReference>
<accession>A0AAV7JTK8</accession>
<feature type="domain" description="Protein kinase" evidence="5">
    <location>
        <begin position="643"/>
        <end position="895"/>
    </location>
</feature>
<evidence type="ECO:0000256" key="1">
    <source>
        <dbReference type="ARBA" id="ARBA00022741"/>
    </source>
</evidence>
<comment type="caution">
    <text evidence="6">The sequence shown here is derived from an EMBL/GenBank/DDBJ whole genome shotgun (WGS) entry which is preliminary data.</text>
</comment>
<dbReference type="PANTHER" id="PTHR24346:SF51">
    <property type="entry name" value="PAS DOMAIN-CONTAINING SERINE_THREONINE-PROTEIN KINASE"/>
    <property type="match status" value="1"/>
</dbReference>
<dbReference type="AlphaFoldDB" id="A0AAV7JTK8"/>
<dbReference type="Pfam" id="PF00069">
    <property type="entry name" value="Pkinase"/>
    <property type="match status" value="1"/>
</dbReference>
<feature type="binding site" evidence="3">
    <location>
        <position position="672"/>
    </location>
    <ligand>
        <name>ATP</name>
        <dbReference type="ChEBI" id="CHEBI:30616"/>
    </ligand>
</feature>
<protein>
    <recommendedName>
        <fullName evidence="5">Protein kinase domain-containing protein</fullName>
    </recommendedName>
</protein>
<dbReference type="PROSITE" id="PS00107">
    <property type="entry name" value="PROTEIN_KINASE_ATP"/>
    <property type="match status" value="1"/>
</dbReference>
<dbReference type="PROSITE" id="PS50011">
    <property type="entry name" value="PROTEIN_KINASE_DOM"/>
    <property type="match status" value="1"/>
</dbReference>
<dbReference type="InterPro" id="IPR000014">
    <property type="entry name" value="PAS"/>
</dbReference>
<dbReference type="GO" id="GO:0005829">
    <property type="term" value="C:cytosol"/>
    <property type="evidence" value="ECO:0007669"/>
    <property type="project" value="TreeGrafter"/>
</dbReference>
<dbReference type="GO" id="GO:0004674">
    <property type="term" value="F:protein serine/threonine kinase activity"/>
    <property type="evidence" value="ECO:0007669"/>
    <property type="project" value="TreeGrafter"/>
</dbReference>
<name>A0AAV7JTK8_9METZ</name>
<dbReference type="PANTHER" id="PTHR24346">
    <property type="entry name" value="MAP/MICROTUBULE AFFINITY-REGULATING KINASE"/>
    <property type="match status" value="1"/>
</dbReference>
<dbReference type="GO" id="GO:0005524">
    <property type="term" value="F:ATP binding"/>
    <property type="evidence" value="ECO:0007669"/>
    <property type="project" value="UniProtKB-UniRule"/>
</dbReference>
<evidence type="ECO:0000256" key="3">
    <source>
        <dbReference type="PROSITE-ProRule" id="PRU10141"/>
    </source>
</evidence>
<dbReference type="Gene3D" id="1.10.510.10">
    <property type="entry name" value="Transferase(Phosphotransferase) domain 1"/>
    <property type="match status" value="1"/>
</dbReference>
<evidence type="ECO:0000313" key="6">
    <source>
        <dbReference type="EMBL" id="KAI6652092.1"/>
    </source>
</evidence>
<dbReference type="InterPro" id="IPR017441">
    <property type="entry name" value="Protein_kinase_ATP_BS"/>
</dbReference>
<dbReference type="Gene3D" id="3.30.200.20">
    <property type="entry name" value="Phosphorylase Kinase, domain 1"/>
    <property type="match status" value="1"/>
</dbReference>
<proteinExistence type="predicted"/>
<dbReference type="Proteomes" id="UP001165289">
    <property type="component" value="Unassembled WGS sequence"/>
</dbReference>
<evidence type="ECO:0000259" key="5">
    <source>
        <dbReference type="PROSITE" id="PS50011"/>
    </source>
</evidence>
<dbReference type="GO" id="GO:0035556">
    <property type="term" value="P:intracellular signal transduction"/>
    <property type="evidence" value="ECO:0007669"/>
    <property type="project" value="TreeGrafter"/>
</dbReference>
<feature type="region of interest" description="Disordered" evidence="4">
    <location>
        <begin position="507"/>
        <end position="539"/>
    </location>
</feature>
<dbReference type="FunFam" id="1.10.510.10:FF:000351">
    <property type="entry name" value="PAS domain-containing serine/threonine-protein kinase"/>
    <property type="match status" value="1"/>
</dbReference>
<keyword evidence="7" id="KW-1185">Reference proteome</keyword>
<keyword evidence="2 3" id="KW-0067">ATP-binding</keyword>
<dbReference type="Pfam" id="PF13426">
    <property type="entry name" value="PAS_9"/>
    <property type="match status" value="1"/>
</dbReference>
<evidence type="ECO:0000313" key="7">
    <source>
        <dbReference type="Proteomes" id="UP001165289"/>
    </source>
</evidence>
<sequence>MSRPVTFPSPSTSEPSFSEMKLPLERDKLLLSSSNRILSKFIASPLDELIQSTRSLRLPQHDPHEPDLDLRANQTDTTSTTLTGGDPFFGESLMSMSYSYAISNSNRHCLANGDKKHGFYDSSLEASFFRGLNCSLGETQTEELMATTKRNPNKSLITISTSTAEVLTVNKHACRLWGVSSKELVGVPVTSLLSQNLSGIGASKMEFWDEVLSSKGEVVKINGKIMKALTAKGEVSVSVWLKRLPARSGDKNRENERAIIVIEPVELTMAVLQVDAHGKICDFEAWVPTLFGYENEKELTGQQLSLIIPSLNSPLEIPQTDDGVPVTGKTKSGTFFPLILDLMVAREFLDQGASVLLSLNALFPIAITVFRSVSGLVSLKENGTIYGCNHNFSSFIFGYGDVELRDEFITKVIPDFYEQVDLLDDEFALEQTNYSSIFDQTQGSDLFSASLISNTSNRMHVMRHIATPPLLNSSLTQTLNKNTSIHDTSHMSPSSRPTKINQLISQKMDDSPSDNSPTQPSISQRCSTPSFNPMDLSNSISDSITTPTIAAIPEGSFSTKALHKNGSQLAVDVQIRKVPLSGGKLLVCLWVSRVEDDQRAKIALNMSQSVKAQKSIEEEKTFSPQKYVPNNVAPESGEFIKRFIPLREIGSGAFGHVNLCRRIGIDEIVVVKFLCKSKVFQESWIEDKDLGRVPKEILVLSRLKHDKIVDLLEVYENLSYYQLVMRKHGDGMDLFDFIELHPLLDEILLSYIFRQIVDAVAYLHSCNVAHRDIKDENVIIDEDFNIRLIDFGSADFMEEGKLFATFCGTMEYCSPEILLGNKYYGPELEVWTMGIILYTMTFFENPYVDVEEAISGQLNLPFRVSAKLTQLIFQVLDPNPKSRASVTQLLANEWTYQPVDIKKYHFFAVMRGQAGHDTSSFIEAELPSDTTTPKISSRYQYVKSESC</sequence>
<reference evidence="6 7" key="1">
    <citation type="journal article" date="2023" name="BMC Biol.">
        <title>The compact genome of the sponge Oopsacas minuta (Hexactinellida) is lacking key metazoan core genes.</title>
        <authorList>
            <person name="Santini S."/>
            <person name="Schenkelaars Q."/>
            <person name="Jourda C."/>
            <person name="Duchesne M."/>
            <person name="Belahbib H."/>
            <person name="Rocher C."/>
            <person name="Selva M."/>
            <person name="Riesgo A."/>
            <person name="Vervoort M."/>
            <person name="Leys S.P."/>
            <person name="Kodjabachian L."/>
            <person name="Le Bivic A."/>
            <person name="Borchiellini C."/>
            <person name="Claverie J.M."/>
            <person name="Renard E."/>
        </authorList>
    </citation>
    <scope>NUCLEOTIDE SEQUENCE [LARGE SCALE GENOMIC DNA]</scope>
    <source>
        <strain evidence="6">SPO-2</strain>
    </source>
</reference>
<dbReference type="PROSITE" id="PS00108">
    <property type="entry name" value="PROTEIN_KINASE_ST"/>
    <property type="match status" value="1"/>
</dbReference>
<dbReference type="InterPro" id="IPR008271">
    <property type="entry name" value="Ser/Thr_kinase_AS"/>
</dbReference>
<organism evidence="6 7">
    <name type="scientific">Oopsacas minuta</name>
    <dbReference type="NCBI Taxonomy" id="111878"/>
    <lineage>
        <taxon>Eukaryota</taxon>
        <taxon>Metazoa</taxon>
        <taxon>Porifera</taxon>
        <taxon>Hexactinellida</taxon>
        <taxon>Hexasterophora</taxon>
        <taxon>Lyssacinosida</taxon>
        <taxon>Leucopsacidae</taxon>
        <taxon>Oopsacas</taxon>
    </lineage>
</organism>
<feature type="compositionally biased region" description="Polar residues" evidence="4">
    <location>
        <begin position="513"/>
        <end position="539"/>
    </location>
</feature>
<evidence type="ECO:0000256" key="4">
    <source>
        <dbReference type="SAM" id="MobiDB-lite"/>
    </source>
</evidence>
<feature type="compositionally biased region" description="Low complexity" evidence="4">
    <location>
        <begin position="1"/>
        <end position="19"/>
    </location>
</feature>
<dbReference type="GO" id="GO:0005634">
    <property type="term" value="C:nucleus"/>
    <property type="evidence" value="ECO:0007669"/>
    <property type="project" value="TreeGrafter"/>
</dbReference>
<dbReference type="EMBL" id="JAKMXF010000300">
    <property type="protein sequence ID" value="KAI6652092.1"/>
    <property type="molecule type" value="Genomic_DNA"/>
</dbReference>
<dbReference type="SMART" id="SM00220">
    <property type="entry name" value="S_TKc"/>
    <property type="match status" value="1"/>
</dbReference>
<keyword evidence="1 3" id="KW-0547">Nucleotide-binding</keyword>
<evidence type="ECO:0000256" key="2">
    <source>
        <dbReference type="ARBA" id="ARBA00022840"/>
    </source>
</evidence>
<dbReference type="InterPro" id="IPR011009">
    <property type="entry name" value="Kinase-like_dom_sf"/>
</dbReference>
<dbReference type="SUPFAM" id="SSF56112">
    <property type="entry name" value="Protein kinase-like (PK-like)"/>
    <property type="match status" value="1"/>
</dbReference>
<dbReference type="Gene3D" id="3.30.450.20">
    <property type="entry name" value="PAS domain"/>
    <property type="match status" value="1"/>
</dbReference>
<feature type="region of interest" description="Disordered" evidence="4">
    <location>
        <begin position="1"/>
        <end position="20"/>
    </location>
</feature>
<dbReference type="GO" id="GO:0045719">
    <property type="term" value="P:negative regulation of glycogen biosynthetic process"/>
    <property type="evidence" value="ECO:0007669"/>
    <property type="project" value="TreeGrafter"/>
</dbReference>